<proteinExistence type="inferred from homology"/>
<keyword evidence="11" id="KW-1185">Reference proteome</keyword>
<evidence type="ECO:0000256" key="1">
    <source>
        <dbReference type="ARBA" id="ARBA00004613"/>
    </source>
</evidence>
<dbReference type="AlphaFoldDB" id="A0A673WTI5"/>
<name>A0A673WTI5_SALTR</name>
<evidence type="ECO:0000256" key="5">
    <source>
        <dbReference type="ARBA" id="ARBA00022729"/>
    </source>
</evidence>
<comment type="similarity">
    <text evidence="2 8">Belongs to the IL-15/IL-21 family.</text>
</comment>
<comment type="subcellular location">
    <subcellularLocation>
        <location evidence="1">Secreted</location>
    </subcellularLocation>
</comment>
<dbReference type="GO" id="GO:0005125">
    <property type="term" value="F:cytokine activity"/>
    <property type="evidence" value="ECO:0007669"/>
    <property type="project" value="UniProtKB-KW"/>
</dbReference>
<dbReference type="InParanoid" id="A0A673WTI5"/>
<evidence type="ECO:0000256" key="8">
    <source>
        <dbReference type="RuleBase" id="RU003453"/>
    </source>
</evidence>
<reference evidence="10" key="1">
    <citation type="submission" date="2025-08" db="UniProtKB">
        <authorList>
            <consortium name="Ensembl"/>
        </authorList>
    </citation>
    <scope>IDENTIFICATION</scope>
</reference>
<dbReference type="OMA" id="YKQKCPR"/>
<protein>
    <recommendedName>
        <fullName evidence="8">Interleukin</fullName>
    </recommendedName>
</protein>
<dbReference type="PANTHER" id="PTHR14356">
    <property type="entry name" value="INTERLEUKIN-15-RELATED"/>
    <property type="match status" value="1"/>
</dbReference>
<dbReference type="Ensembl" id="ENSSTUT00000013170.1">
    <property type="protein sequence ID" value="ENSSTUP00000012433.1"/>
    <property type="gene ID" value="ENSSTUG00000005859.1"/>
</dbReference>
<comment type="function">
    <text evidence="7">Cytokine with immunoregulatory activity. May promote the transition between innate and adaptive immunity. Induces the production of IgG(1) and IgG(3) in B-cells. Implicated in the generation and maintenance of T follicular helper (Tfh) cells and the formation of germinal-centers. Together with IL6, control the early generation of Tfh cells and are critical for an effective antibody response to acute viral infection. May play a role in proliferation and maturation of natural killer (NK) cells in synergy with IL15. May regulate proliferation of mature B- and T-cells in response to activating stimuli. In synergy with IL15 and IL18 stimulates interferon gamma production in T-cells and NK cells. During T-cell mediated immune response may inhibit dendritic cells (DC) activation and maturation.</text>
</comment>
<keyword evidence="5 9" id="KW-0732">Signal</keyword>
<reference evidence="10" key="2">
    <citation type="submission" date="2025-09" db="UniProtKB">
        <authorList>
            <consortium name="Ensembl"/>
        </authorList>
    </citation>
    <scope>IDENTIFICATION</scope>
</reference>
<evidence type="ECO:0000256" key="7">
    <source>
        <dbReference type="ARBA" id="ARBA00045924"/>
    </source>
</evidence>
<dbReference type="Pfam" id="PF02372">
    <property type="entry name" value="IL15"/>
    <property type="match status" value="1"/>
</dbReference>
<dbReference type="GO" id="GO:0006955">
    <property type="term" value="P:immune response"/>
    <property type="evidence" value="ECO:0007669"/>
    <property type="project" value="InterPro"/>
</dbReference>
<dbReference type="GeneTree" id="ENSGT00990000205582"/>
<feature type="signal peptide" evidence="9">
    <location>
        <begin position="1"/>
        <end position="28"/>
    </location>
</feature>
<accession>A0A673WTI5</accession>
<dbReference type="PANTHER" id="PTHR14356:SF2">
    <property type="entry name" value="INTERLEUKIN-21"/>
    <property type="match status" value="1"/>
</dbReference>
<feature type="chain" id="PRO_5025437442" description="Interleukin" evidence="9">
    <location>
        <begin position="29"/>
        <end position="158"/>
    </location>
</feature>
<sequence>MLRRQRTDSLLNVLLWFLFFIAMTMKQAYGPAISSPEIHQIVQTFIKEEVHKMESFDCRLYTPTLADYKQKCPRSTLTCFTTEVKVLMLEYGKRSSSLHQKRLTKRLTELTSLIKQKDGANCPKCEVHREQAANDFLTTLQGILEWMNNQGSQQPASH</sequence>
<evidence type="ECO:0000313" key="10">
    <source>
        <dbReference type="Ensembl" id="ENSSTUP00000012433.1"/>
    </source>
</evidence>
<keyword evidence="4" id="KW-0964">Secreted</keyword>
<evidence type="ECO:0000256" key="9">
    <source>
        <dbReference type="SAM" id="SignalP"/>
    </source>
</evidence>
<organism evidence="10 11">
    <name type="scientific">Salmo trutta</name>
    <name type="common">Brown trout</name>
    <dbReference type="NCBI Taxonomy" id="8032"/>
    <lineage>
        <taxon>Eukaryota</taxon>
        <taxon>Metazoa</taxon>
        <taxon>Chordata</taxon>
        <taxon>Craniata</taxon>
        <taxon>Vertebrata</taxon>
        <taxon>Euteleostomi</taxon>
        <taxon>Actinopterygii</taxon>
        <taxon>Neopterygii</taxon>
        <taxon>Teleostei</taxon>
        <taxon>Protacanthopterygii</taxon>
        <taxon>Salmoniformes</taxon>
        <taxon>Salmonidae</taxon>
        <taxon>Salmoninae</taxon>
        <taxon>Salmo</taxon>
    </lineage>
</organism>
<evidence type="ECO:0000256" key="6">
    <source>
        <dbReference type="ARBA" id="ARBA00023157"/>
    </source>
</evidence>
<keyword evidence="6" id="KW-1015">Disulfide bond</keyword>
<evidence type="ECO:0000313" key="11">
    <source>
        <dbReference type="Proteomes" id="UP000472277"/>
    </source>
</evidence>
<dbReference type="InterPro" id="IPR003443">
    <property type="entry name" value="IL-15/IL-21_fam"/>
</dbReference>
<evidence type="ECO:0000256" key="3">
    <source>
        <dbReference type="ARBA" id="ARBA00022514"/>
    </source>
</evidence>
<dbReference type="Gene3D" id="1.20.1250.70">
    <property type="entry name" value="Interleukin-15/Interleukin-21"/>
    <property type="match status" value="1"/>
</dbReference>
<keyword evidence="3 8" id="KW-0202">Cytokine</keyword>
<evidence type="ECO:0000256" key="4">
    <source>
        <dbReference type="ARBA" id="ARBA00022525"/>
    </source>
</evidence>
<dbReference type="Proteomes" id="UP000472277">
    <property type="component" value="Chromosome 13"/>
</dbReference>
<dbReference type="GO" id="GO:0005615">
    <property type="term" value="C:extracellular space"/>
    <property type="evidence" value="ECO:0007669"/>
    <property type="project" value="UniProtKB-KW"/>
</dbReference>
<dbReference type="InterPro" id="IPR009079">
    <property type="entry name" value="4_helix_cytokine-like_core"/>
</dbReference>
<dbReference type="GO" id="GO:0005126">
    <property type="term" value="F:cytokine receptor binding"/>
    <property type="evidence" value="ECO:0007669"/>
    <property type="project" value="InterPro"/>
</dbReference>
<evidence type="ECO:0000256" key="2">
    <source>
        <dbReference type="ARBA" id="ARBA00006050"/>
    </source>
</evidence>
<dbReference type="SUPFAM" id="SSF47266">
    <property type="entry name" value="4-helical cytokines"/>
    <property type="match status" value="1"/>
</dbReference>